<comment type="similarity">
    <text evidence="1">Belongs to the peptidase S45 family.</text>
</comment>
<evidence type="ECO:0000313" key="3">
    <source>
        <dbReference type="Proteomes" id="UP000199387"/>
    </source>
</evidence>
<dbReference type="InterPro" id="IPR029055">
    <property type="entry name" value="Ntn_hydrolases_N"/>
</dbReference>
<evidence type="ECO:0000256" key="1">
    <source>
        <dbReference type="ARBA" id="ARBA00006586"/>
    </source>
</evidence>
<organism evidence="2 3">
    <name type="scientific">Melghirimyces thermohalophilus</name>
    <dbReference type="NCBI Taxonomy" id="1236220"/>
    <lineage>
        <taxon>Bacteria</taxon>
        <taxon>Bacillati</taxon>
        <taxon>Bacillota</taxon>
        <taxon>Bacilli</taxon>
        <taxon>Bacillales</taxon>
        <taxon>Thermoactinomycetaceae</taxon>
        <taxon>Melghirimyces</taxon>
    </lineage>
</organism>
<dbReference type="RefSeq" id="WP_091571017.1">
    <property type="nucleotide sequence ID" value="NZ_FMZA01000014.1"/>
</dbReference>
<sequence>MKRLFTGLLIVILILTTVGWTSQPTEQQSVQVPGLKEPAEILVDKWGVPHIYAKNQEDAFYVQGFNAARDRLWQFDLWRKRGFGQLSEVLGPSYVNQDHVALHG</sequence>
<dbReference type="PANTHER" id="PTHR34218:SF4">
    <property type="entry name" value="ACYL-HOMOSERINE LACTONE ACYLASE QUIP"/>
    <property type="match status" value="1"/>
</dbReference>
<dbReference type="SUPFAM" id="SSF56235">
    <property type="entry name" value="N-terminal nucleophile aminohydrolases (Ntn hydrolases)"/>
    <property type="match status" value="1"/>
</dbReference>
<dbReference type="STRING" id="1236220.SAMN04488112_11470"/>
<name>A0A1G6NVV0_9BACL</name>
<dbReference type="Pfam" id="PF01804">
    <property type="entry name" value="Penicil_amidase"/>
    <property type="match status" value="1"/>
</dbReference>
<proteinExistence type="inferred from homology"/>
<dbReference type="InterPro" id="IPR023343">
    <property type="entry name" value="Penicillin_amidase_dom1"/>
</dbReference>
<dbReference type="EMBL" id="FMZA01000014">
    <property type="protein sequence ID" value="SDC72062.1"/>
    <property type="molecule type" value="Genomic_DNA"/>
</dbReference>
<dbReference type="AlphaFoldDB" id="A0A1G6NVV0"/>
<keyword evidence="3" id="KW-1185">Reference proteome</keyword>
<dbReference type="GO" id="GO:0016811">
    <property type="term" value="F:hydrolase activity, acting on carbon-nitrogen (but not peptide) bonds, in linear amides"/>
    <property type="evidence" value="ECO:0007669"/>
    <property type="project" value="InterPro"/>
</dbReference>
<dbReference type="Proteomes" id="UP000199387">
    <property type="component" value="Unassembled WGS sequence"/>
</dbReference>
<gene>
    <name evidence="2" type="ORF">SAMN04488112_11470</name>
</gene>
<dbReference type="GO" id="GO:0017000">
    <property type="term" value="P:antibiotic biosynthetic process"/>
    <property type="evidence" value="ECO:0007669"/>
    <property type="project" value="InterPro"/>
</dbReference>
<reference evidence="2 3" key="1">
    <citation type="submission" date="2016-10" db="EMBL/GenBank/DDBJ databases">
        <authorList>
            <person name="de Groot N.N."/>
        </authorList>
    </citation>
    <scope>NUCLEOTIDE SEQUENCE [LARGE SCALE GENOMIC DNA]</scope>
    <source>
        <strain evidence="2 3">DSM 45514</strain>
    </source>
</reference>
<accession>A0A1G6NVV0</accession>
<dbReference type="Gene3D" id="1.10.439.10">
    <property type="entry name" value="Penicillin Amidohydrolase, domain 1"/>
    <property type="match status" value="1"/>
</dbReference>
<protein>
    <submittedName>
        <fullName evidence="2">Penicillin amidase</fullName>
    </submittedName>
</protein>
<dbReference type="OrthoDB" id="9759796at2"/>
<evidence type="ECO:0000313" key="2">
    <source>
        <dbReference type="EMBL" id="SDC72062.1"/>
    </source>
</evidence>
<dbReference type="InterPro" id="IPR002692">
    <property type="entry name" value="S45"/>
</dbReference>
<dbReference type="PANTHER" id="PTHR34218">
    <property type="entry name" value="PEPTIDASE S45 PENICILLIN AMIDASE"/>
    <property type="match status" value="1"/>
</dbReference>